<sequence length="153" mass="17485">MSTDTKDHYAVLGVCHTATLEEIKRAYYALSREVHPDKIHTTAAVSKETEDVKKLEFHQISIAWEILRDPAKRREYDRIQSSEQNRARGVVHDDVDLDDMDLEEKDMSYTYPCKCSGQYVIAESDLDAGRDIAPCSDCSLKIRVLFKVADESK</sequence>
<comment type="caution">
    <text evidence="1">The sequence shown here is derived from an EMBL/GenBank/DDBJ whole genome shotgun (WGS) entry which is preliminary data.</text>
</comment>
<gene>
    <name evidence="1" type="ORF">IWW38_001684</name>
</gene>
<name>A0ACC1M6Q0_9FUNG</name>
<proteinExistence type="predicted"/>
<organism evidence="1 2">
    <name type="scientific">Coemansia aciculifera</name>
    <dbReference type="NCBI Taxonomy" id="417176"/>
    <lineage>
        <taxon>Eukaryota</taxon>
        <taxon>Fungi</taxon>
        <taxon>Fungi incertae sedis</taxon>
        <taxon>Zoopagomycota</taxon>
        <taxon>Kickxellomycotina</taxon>
        <taxon>Kickxellomycetes</taxon>
        <taxon>Kickxellales</taxon>
        <taxon>Kickxellaceae</taxon>
        <taxon>Coemansia</taxon>
    </lineage>
</organism>
<protein>
    <submittedName>
        <fullName evidence="1">Uncharacterized protein</fullName>
    </submittedName>
</protein>
<keyword evidence="2" id="KW-1185">Reference proteome</keyword>
<evidence type="ECO:0000313" key="1">
    <source>
        <dbReference type="EMBL" id="KAJ2897538.1"/>
    </source>
</evidence>
<dbReference type="EMBL" id="JANBVB010000111">
    <property type="protein sequence ID" value="KAJ2897538.1"/>
    <property type="molecule type" value="Genomic_DNA"/>
</dbReference>
<evidence type="ECO:0000313" key="2">
    <source>
        <dbReference type="Proteomes" id="UP001139981"/>
    </source>
</evidence>
<reference evidence="1" key="1">
    <citation type="submission" date="2022-07" db="EMBL/GenBank/DDBJ databases">
        <title>Phylogenomic reconstructions and comparative analyses of Kickxellomycotina fungi.</title>
        <authorList>
            <person name="Reynolds N.K."/>
            <person name="Stajich J.E."/>
            <person name="Barry K."/>
            <person name="Grigoriev I.V."/>
            <person name="Crous P."/>
            <person name="Smith M.E."/>
        </authorList>
    </citation>
    <scope>NUCLEOTIDE SEQUENCE</scope>
    <source>
        <strain evidence="1">CBS 190363</strain>
    </source>
</reference>
<accession>A0ACC1M6Q0</accession>
<dbReference type="Proteomes" id="UP001139981">
    <property type="component" value="Unassembled WGS sequence"/>
</dbReference>